<name>A0A7X0RFT8_9ACTN</name>
<organism evidence="1 2">
    <name type="scientific">Nocardioides luti</name>
    <dbReference type="NCBI Taxonomy" id="2761101"/>
    <lineage>
        <taxon>Bacteria</taxon>
        <taxon>Bacillati</taxon>
        <taxon>Actinomycetota</taxon>
        <taxon>Actinomycetes</taxon>
        <taxon>Propionibacteriales</taxon>
        <taxon>Nocardioidaceae</taxon>
        <taxon>Nocardioides</taxon>
    </lineage>
</organism>
<evidence type="ECO:0000313" key="2">
    <source>
        <dbReference type="Proteomes" id="UP000523955"/>
    </source>
</evidence>
<reference evidence="1 2" key="1">
    <citation type="submission" date="2020-08" db="EMBL/GenBank/DDBJ databases">
        <authorList>
            <person name="Seo M.-J."/>
        </authorList>
    </citation>
    <scope>NUCLEOTIDE SEQUENCE [LARGE SCALE GENOMIC DNA]</scope>
    <source>
        <strain evidence="1 2">KIGAM211</strain>
    </source>
</reference>
<sequence length="49" mass="5389">MRFFRRREAQPELLVTIRAGLAIPDLTQPVEMTGTTTAGVDALVKLFAS</sequence>
<comment type="caution">
    <text evidence="1">The sequence shown here is derived from an EMBL/GenBank/DDBJ whole genome shotgun (WGS) entry which is preliminary data.</text>
</comment>
<keyword evidence="2" id="KW-1185">Reference proteome</keyword>
<proteinExistence type="predicted"/>
<dbReference type="Proteomes" id="UP000523955">
    <property type="component" value="Unassembled WGS sequence"/>
</dbReference>
<accession>A0A7X0RFT8</accession>
<dbReference type="EMBL" id="JACKXE010000001">
    <property type="protein sequence ID" value="MBB6627504.1"/>
    <property type="molecule type" value="Genomic_DNA"/>
</dbReference>
<gene>
    <name evidence="1" type="ORF">H5V45_09230</name>
</gene>
<evidence type="ECO:0000313" key="1">
    <source>
        <dbReference type="EMBL" id="MBB6627504.1"/>
    </source>
</evidence>
<dbReference type="AlphaFoldDB" id="A0A7X0RFT8"/>
<dbReference type="RefSeq" id="WP_185252655.1">
    <property type="nucleotide sequence ID" value="NZ_JACKXE010000001.1"/>
</dbReference>
<protein>
    <submittedName>
        <fullName evidence="1">Uncharacterized protein</fullName>
    </submittedName>
</protein>